<evidence type="ECO:0000313" key="1">
    <source>
        <dbReference type="EMBL" id="SVE00845.1"/>
    </source>
</evidence>
<reference evidence="1" key="1">
    <citation type="submission" date="2018-05" db="EMBL/GenBank/DDBJ databases">
        <authorList>
            <person name="Lanie J.A."/>
            <person name="Ng W.-L."/>
            <person name="Kazmierczak K.M."/>
            <person name="Andrzejewski T.M."/>
            <person name="Davidsen T.M."/>
            <person name="Wayne K.J."/>
            <person name="Tettelin H."/>
            <person name="Glass J.I."/>
            <person name="Rusch D."/>
            <person name="Podicherti R."/>
            <person name="Tsui H.-C.T."/>
            <person name="Winkler M.E."/>
        </authorList>
    </citation>
    <scope>NUCLEOTIDE SEQUENCE</scope>
</reference>
<proteinExistence type="predicted"/>
<dbReference type="AlphaFoldDB" id="A0A383A0W3"/>
<organism evidence="1">
    <name type="scientific">marine metagenome</name>
    <dbReference type="NCBI Taxonomy" id="408172"/>
    <lineage>
        <taxon>unclassified sequences</taxon>
        <taxon>metagenomes</taxon>
        <taxon>ecological metagenomes</taxon>
    </lineage>
</organism>
<dbReference type="EMBL" id="UINC01187889">
    <property type="protein sequence ID" value="SVE00845.1"/>
    <property type="molecule type" value="Genomic_DNA"/>
</dbReference>
<name>A0A383A0W3_9ZZZZ</name>
<sequence length="28" mass="3136">KGKVRLVSDKKSLRIPKGTVLENKVVDQ</sequence>
<protein>
    <submittedName>
        <fullName evidence="1">Uncharacterized protein</fullName>
    </submittedName>
</protein>
<gene>
    <name evidence="1" type="ORF">METZ01_LOCUS453699</name>
</gene>
<feature type="non-terminal residue" evidence="1">
    <location>
        <position position="1"/>
    </location>
</feature>
<accession>A0A383A0W3</accession>